<accession>A0A182ERM3</accession>
<keyword evidence="3" id="KW-1185">Reference proteome</keyword>
<gene>
    <name evidence="2" type="ORF">NOO_LOCUS10791</name>
</gene>
<dbReference type="AlphaFoldDB" id="A0A182ERM3"/>
<dbReference type="PANTHER" id="PTHR22954:SF3">
    <property type="entry name" value="PROTEIN CBG08539"/>
    <property type="match status" value="1"/>
</dbReference>
<evidence type="ECO:0000313" key="4">
    <source>
        <dbReference type="WBParaSite" id="nOo.2.0.1.t10791-RA"/>
    </source>
</evidence>
<dbReference type="EMBL" id="UYRW01006600">
    <property type="protein sequence ID" value="VDM94518.1"/>
    <property type="molecule type" value="Genomic_DNA"/>
</dbReference>
<protein>
    <submittedName>
        <fullName evidence="4">Gag protein</fullName>
    </submittedName>
</protein>
<feature type="compositionally biased region" description="Polar residues" evidence="1">
    <location>
        <begin position="30"/>
        <end position="46"/>
    </location>
</feature>
<organism evidence="4">
    <name type="scientific">Onchocerca ochengi</name>
    <name type="common">Filarial nematode worm</name>
    <dbReference type="NCBI Taxonomy" id="42157"/>
    <lineage>
        <taxon>Eukaryota</taxon>
        <taxon>Metazoa</taxon>
        <taxon>Ecdysozoa</taxon>
        <taxon>Nematoda</taxon>
        <taxon>Chromadorea</taxon>
        <taxon>Rhabditida</taxon>
        <taxon>Spirurina</taxon>
        <taxon>Spiruromorpha</taxon>
        <taxon>Filarioidea</taxon>
        <taxon>Onchocercidae</taxon>
        <taxon>Onchocerca</taxon>
    </lineage>
</organism>
<evidence type="ECO:0000313" key="2">
    <source>
        <dbReference type="EMBL" id="VDM94518.1"/>
    </source>
</evidence>
<dbReference type="WBParaSite" id="nOo.2.0.1.t10791-RA">
    <property type="protein sequence ID" value="nOo.2.0.1.t10791-RA"/>
    <property type="gene ID" value="nOo.2.0.1.g10791"/>
</dbReference>
<dbReference type="PANTHER" id="PTHR22954">
    <property type="entry name" value="RETROVIRAL PROTEASE-RELATED"/>
    <property type="match status" value="1"/>
</dbReference>
<evidence type="ECO:0000256" key="1">
    <source>
        <dbReference type="SAM" id="MobiDB-lite"/>
    </source>
</evidence>
<sequence>MGLFRIIQNGKEAVITLKMHQNEIDRKLSRLSQEPRSATEPSNMPNIQHMINLPQLSLPTFNGDPREWRQFWSSFSAAVHSQTIPEIQKLNYLLSCLRGKALQVVSGYEIAPENYEVIRRLLGDKYGDPSTIKTILYSELQAIKKKEKEWIGTHKYRNLNRRQTATLDIRKDTNQKTIIPKPEQISRSNFGRTQRLLQFEMIIKEKFENRKEDRVFFVPKIIGTVNATFIPQLTLA</sequence>
<dbReference type="OrthoDB" id="5864015at2759"/>
<dbReference type="InterPro" id="IPR005312">
    <property type="entry name" value="DUF1759"/>
</dbReference>
<name>A0A182ERM3_ONCOC</name>
<reference evidence="2 3" key="2">
    <citation type="submission" date="2018-08" db="EMBL/GenBank/DDBJ databases">
        <authorList>
            <person name="Laetsch R D."/>
            <person name="Stevens L."/>
            <person name="Kumar S."/>
            <person name="Blaxter L. M."/>
        </authorList>
    </citation>
    <scope>NUCLEOTIDE SEQUENCE [LARGE SCALE GENOMIC DNA]</scope>
</reference>
<dbReference type="Pfam" id="PF03564">
    <property type="entry name" value="DUF1759"/>
    <property type="match status" value="1"/>
</dbReference>
<dbReference type="STRING" id="42157.A0A182ERM3"/>
<dbReference type="Proteomes" id="UP000271087">
    <property type="component" value="Unassembled WGS sequence"/>
</dbReference>
<evidence type="ECO:0000313" key="3">
    <source>
        <dbReference type="Proteomes" id="UP000271087"/>
    </source>
</evidence>
<proteinExistence type="predicted"/>
<feature type="region of interest" description="Disordered" evidence="1">
    <location>
        <begin position="27"/>
        <end position="46"/>
    </location>
</feature>
<reference evidence="4" key="1">
    <citation type="submission" date="2016-06" db="UniProtKB">
        <authorList>
            <consortium name="WormBaseParasite"/>
        </authorList>
    </citation>
    <scope>IDENTIFICATION</scope>
</reference>